<dbReference type="Proteomes" id="UP000557193">
    <property type="component" value="Unassembled WGS sequence"/>
</dbReference>
<protein>
    <recommendedName>
        <fullName evidence="3">Serine protease</fullName>
    </recommendedName>
</protein>
<dbReference type="EMBL" id="JACHLL010000006">
    <property type="protein sequence ID" value="MBB6342910.1"/>
    <property type="molecule type" value="Genomic_DNA"/>
</dbReference>
<dbReference type="Pfam" id="PF13365">
    <property type="entry name" value="Trypsin_2"/>
    <property type="match status" value="1"/>
</dbReference>
<sequence>MAATASFLTTSVTKLELLCNGNSLGTATGFFYKHQSNWYLVTNWHVLSGRYPKNGQPRHESGAVPDECRFFYCHLKSEQLAWAEATYKLEHPDQGNTLWLQHPSEGQQVDIAVLPIEASHIGLAKDFFDPSGCDPDMLVDLGGEVFLPGYPLGLSASGLMPIWKRASLASSLEFGEGINKFFYVDTATREGMSGAPCIAISNWKHYALDRATNKVRVVERPLSWRLLGVYSGRLNPSDNFEAQIGLVWRETLIEEIIGGGVNGDFHLESHL</sequence>
<evidence type="ECO:0000313" key="2">
    <source>
        <dbReference type="Proteomes" id="UP000557193"/>
    </source>
</evidence>
<dbReference type="SUPFAM" id="SSF50494">
    <property type="entry name" value="Trypsin-like serine proteases"/>
    <property type="match status" value="1"/>
</dbReference>
<reference evidence="1 2" key="1">
    <citation type="submission" date="2020-08" db="EMBL/GenBank/DDBJ databases">
        <title>Functional genomics of gut bacteria from endangered species of beetles.</title>
        <authorList>
            <person name="Carlos-Shanley C."/>
        </authorList>
    </citation>
    <scope>NUCLEOTIDE SEQUENCE [LARGE SCALE GENOMIC DNA]</scope>
    <source>
        <strain evidence="1 2">S00202</strain>
    </source>
</reference>
<evidence type="ECO:0008006" key="3">
    <source>
        <dbReference type="Google" id="ProtNLM"/>
    </source>
</evidence>
<gene>
    <name evidence="1" type="ORF">HNP49_003098</name>
</gene>
<organism evidence="1 2">
    <name type="scientific">Pseudomonas fluvialis</name>
    <dbReference type="NCBI Taxonomy" id="1793966"/>
    <lineage>
        <taxon>Bacteria</taxon>
        <taxon>Pseudomonadati</taxon>
        <taxon>Pseudomonadota</taxon>
        <taxon>Gammaproteobacteria</taxon>
        <taxon>Pseudomonadales</taxon>
        <taxon>Pseudomonadaceae</taxon>
        <taxon>Pseudomonas</taxon>
    </lineage>
</organism>
<keyword evidence="2" id="KW-1185">Reference proteome</keyword>
<name>A0A7X0BU74_9PSED</name>
<dbReference type="RefSeq" id="WP_184684757.1">
    <property type="nucleotide sequence ID" value="NZ_JACHLL010000006.1"/>
</dbReference>
<dbReference type="AlphaFoldDB" id="A0A7X0BU74"/>
<proteinExistence type="predicted"/>
<evidence type="ECO:0000313" key="1">
    <source>
        <dbReference type="EMBL" id="MBB6342910.1"/>
    </source>
</evidence>
<dbReference type="InterPro" id="IPR009003">
    <property type="entry name" value="Peptidase_S1_PA"/>
</dbReference>
<accession>A0A7X0BU74</accession>
<comment type="caution">
    <text evidence="1">The sequence shown here is derived from an EMBL/GenBank/DDBJ whole genome shotgun (WGS) entry which is preliminary data.</text>
</comment>